<name>A0AAE1D7C9_9GAST</name>
<accession>A0AAE1D7C9</accession>
<gene>
    <name evidence="1" type="ORF">RRG08_040657</name>
</gene>
<protein>
    <submittedName>
        <fullName evidence="1">Uncharacterized protein</fullName>
    </submittedName>
</protein>
<dbReference type="Proteomes" id="UP001283361">
    <property type="component" value="Unassembled WGS sequence"/>
</dbReference>
<keyword evidence="2" id="KW-1185">Reference proteome</keyword>
<dbReference type="EMBL" id="JAWDGP010005165">
    <property type="protein sequence ID" value="KAK3759103.1"/>
    <property type="molecule type" value="Genomic_DNA"/>
</dbReference>
<evidence type="ECO:0000313" key="1">
    <source>
        <dbReference type="EMBL" id="KAK3759103.1"/>
    </source>
</evidence>
<organism evidence="1 2">
    <name type="scientific">Elysia crispata</name>
    <name type="common">lettuce slug</name>
    <dbReference type="NCBI Taxonomy" id="231223"/>
    <lineage>
        <taxon>Eukaryota</taxon>
        <taxon>Metazoa</taxon>
        <taxon>Spiralia</taxon>
        <taxon>Lophotrochozoa</taxon>
        <taxon>Mollusca</taxon>
        <taxon>Gastropoda</taxon>
        <taxon>Heterobranchia</taxon>
        <taxon>Euthyneura</taxon>
        <taxon>Panpulmonata</taxon>
        <taxon>Sacoglossa</taxon>
        <taxon>Placobranchoidea</taxon>
        <taxon>Plakobranchidae</taxon>
        <taxon>Elysia</taxon>
    </lineage>
</organism>
<reference evidence="1" key="1">
    <citation type="journal article" date="2023" name="G3 (Bethesda)">
        <title>A reference genome for the long-term kleptoplast-retaining sea slug Elysia crispata morphotype clarki.</title>
        <authorList>
            <person name="Eastman K.E."/>
            <person name="Pendleton A.L."/>
            <person name="Shaikh M.A."/>
            <person name="Suttiyut T."/>
            <person name="Ogas R."/>
            <person name="Tomko P."/>
            <person name="Gavelis G."/>
            <person name="Widhalm J.R."/>
            <person name="Wisecaver J.H."/>
        </authorList>
    </citation>
    <scope>NUCLEOTIDE SEQUENCE</scope>
    <source>
        <strain evidence="1">ECLA1</strain>
    </source>
</reference>
<proteinExistence type="predicted"/>
<dbReference type="AlphaFoldDB" id="A0AAE1D7C9"/>
<comment type="caution">
    <text evidence="1">The sequence shown here is derived from an EMBL/GenBank/DDBJ whole genome shotgun (WGS) entry which is preliminary data.</text>
</comment>
<evidence type="ECO:0000313" key="2">
    <source>
        <dbReference type="Proteomes" id="UP001283361"/>
    </source>
</evidence>
<sequence length="169" mass="19211">MDSECVCNLLNSVRRKLNKQTTDRVLRGLLDRGEQKGRKNLTSILLDETSFIPGESVRQRCGGNLGLTWSRPSDKTGGELRVLWRLWCAIKPCSGRTPSLNLIEVLEILMWCAIKPCSGRFPSVDLIEVLEILMWCAIKPCSERIPSLNLIEVLEILIQYYDGLARQHE</sequence>